<dbReference type="PROSITE" id="PS51178">
    <property type="entry name" value="PASTA"/>
    <property type="match status" value="1"/>
</dbReference>
<dbReference type="PANTHER" id="PTHR37938:SF1">
    <property type="entry name" value="BLL0215 PROTEIN"/>
    <property type="match status" value="1"/>
</dbReference>
<dbReference type="InterPro" id="IPR005182">
    <property type="entry name" value="YdbS-like_PH"/>
</dbReference>
<protein>
    <submittedName>
        <fullName evidence="4">PH (Pleckstrin Homology) domain-containing protein</fullName>
    </submittedName>
</protein>
<dbReference type="AlphaFoldDB" id="A0A326UJI8"/>
<dbReference type="EMBL" id="QKUF01000001">
    <property type="protein sequence ID" value="PZW36810.1"/>
    <property type="molecule type" value="Genomic_DNA"/>
</dbReference>
<keyword evidence="2" id="KW-0812">Transmembrane</keyword>
<organism evidence="4 5">
    <name type="scientific">Thermosporothrix hazakensis</name>
    <dbReference type="NCBI Taxonomy" id="644383"/>
    <lineage>
        <taxon>Bacteria</taxon>
        <taxon>Bacillati</taxon>
        <taxon>Chloroflexota</taxon>
        <taxon>Ktedonobacteria</taxon>
        <taxon>Ktedonobacterales</taxon>
        <taxon>Thermosporotrichaceae</taxon>
        <taxon>Thermosporothrix</taxon>
    </lineage>
</organism>
<dbReference type="CDD" id="cd06577">
    <property type="entry name" value="PASTA_pknB"/>
    <property type="match status" value="1"/>
</dbReference>
<evidence type="ECO:0000256" key="2">
    <source>
        <dbReference type="SAM" id="Phobius"/>
    </source>
</evidence>
<keyword evidence="2" id="KW-1133">Transmembrane helix</keyword>
<dbReference type="Pfam" id="PF03793">
    <property type="entry name" value="PASTA"/>
    <property type="match status" value="1"/>
</dbReference>
<accession>A0A326UJI8</accession>
<evidence type="ECO:0000259" key="3">
    <source>
        <dbReference type="PROSITE" id="PS51178"/>
    </source>
</evidence>
<dbReference type="OrthoDB" id="138022at2"/>
<feature type="domain" description="PASTA" evidence="3">
    <location>
        <begin position="456"/>
        <end position="525"/>
    </location>
</feature>
<keyword evidence="5" id="KW-1185">Reference proteome</keyword>
<name>A0A326UJI8_THEHA</name>
<reference evidence="4 5" key="1">
    <citation type="submission" date="2018-06" db="EMBL/GenBank/DDBJ databases">
        <title>Genomic Encyclopedia of Archaeal and Bacterial Type Strains, Phase II (KMG-II): from individual species to whole genera.</title>
        <authorList>
            <person name="Goeker M."/>
        </authorList>
    </citation>
    <scope>NUCLEOTIDE SEQUENCE [LARGE SCALE GENOMIC DNA]</scope>
    <source>
        <strain evidence="4 5">ATCC BAA-1881</strain>
    </source>
</reference>
<gene>
    <name evidence="4" type="ORF">EI42_00996</name>
</gene>
<keyword evidence="2" id="KW-0472">Membrane</keyword>
<evidence type="ECO:0000313" key="4">
    <source>
        <dbReference type="EMBL" id="PZW36810.1"/>
    </source>
</evidence>
<feature type="transmembrane region" description="Helical" evidence="2">
    <location>
        <begin position="315"/>
        <end position="340"/>
    </location>
</feature>
<evidence type="ECO:0000256" key="1">
    <source>
        <dbReference type="SAM" id="MobiDB-lite"/>
    </source>
</evidence>
<evidence type="ECO:0000313" key="5">
    <source>
        <dbReference type="Proteomes" id="UP000248806"/>
    </source>
</evidence>
<sequence length="535" mass="60371">MAEKSGNNTAGGQRKRSGWRISHFRRGADRKWYFSGQQPGEVVRMVVRKHWCFMVRPALPAIASALVLILLLWMSTILPGDPLIWWALCGVAFLVFLVFAVMFASRDLVAWWFESFIITNKRIINTRGLFQPTRKEVSNDKIEQVGIGFNSLLGHVFHYGTVYVYLDGGELIMEDVPNPKRVRDALHDISEDVKAKKSGAPKKEQPMPEDPVMAAVLEELSKGKEVPSLENADADLPPPPGEGERFRGPRRTFGGILRIPAGVRYSSGEYTVKYIQRSRYVLWRNLAIPFLILLLVLPVAFLSPASGIITPSIQVYWWFIMGMLVVGCLVAMLLIYMNYVDDLYILTNKRIIDINRHFVLLFERRVETEYSKIVNLKVQVSNLLERFLDVGNLYIETPGNNPDIVLRTVDDPFSLMDEIQGIKGFKDRYDKAKKENEEKEKMKLWFGTMFRQLEARTRGRGAPDLREKDILTAIAYAQECGFDVSVLAEEPDPGMGVPPGFVLRQEPPAGTLMEEGSTIGLVLSASGKAATLSKP</sequence>
<dbReference type="InterPro" id="IPR005543">
    <property type="entry name" value="PASTA_dom"/>
</dbReference>
<feature type="transmembrane region" description="Helical" evidence="2">
    <location>
        <begin position="58"/>
        <end position="78"/>
    </location>
</feature>
<feature type="transmembrane region" description="Helical" evidence="2">
    <location>
        <begin position="286"/>
        <end position="309"/>
    </location>
</feature>
<dbReference type="RefSeq" id="WP_111319382.1">
    <property type="nucleotide sequence ID" value="NZ_BIFX01000001.1"/>
</dbReference>
<feature type="transmembrane region" description="Helical" evidence="2">
    <location>
        <begin position="84"/>
        <end position="104"/>
    </location>
</feature>
<comment type="caution">
    <text evidence="4">The sequence shown here is derived from an EMBL/GenBank/DDBJ whole genome shotgun (WGS) entry which is preliminary data.</text>
</comment>
<dbReference type="PANTHER" id="PTHR37938">
    <property type="entry name" value="BLL0215 PROTEIN"/>
    <property type="match status" value="1"/>
</dbReference>
<dbReference type="Gene3D" id="3.30.10.20">
    <property type="match status" value="1"/>
</dbReference>
<dbReference type="Proteomes" id="UP000248806">
    <property type="component" value="Unassembled WGS sequence"/>
</dbReference>
<dbReference type="Pfam" id="PF03703">
    <property type="entry name" value="bPH_2"/>
    <property type="match status" value="2"/>
</dbReference>
<feature type="region of interest" description="Disordered" evidence="1">
    <location>
        <begin position="225"/>
        <end position="245"/>
    </location>
</feature>
<proteinExistence type="predicted"/>